<sequence length="564" mass="59335">MPRTRIARLNEERVMHAMGIDDAYRVERVLAEGRTGTTERVTIDGSGPFVRKKIPSSFANRGAWAALAECACPRLPRVAATYEMPDRFAVVYDYVPGDTLEHAMAARGRFSPQEAVQVVRDLCEATADLHAHGIVHCDISPANVILAADGAHLIDLGIARSIGQNPTDDIGSFGTWGFAAPEQYGFANVDGRTDVHALACVLGYLLTGAKPDNDAYNRLLSDAATVPPALADVVRRGSAFEPSMRCQTPAELADAAEHALDAAATTSVPSASSVTTPQGAPADAPNARSRSSASQTRRHKIARGVVIGVAAIAIVAAGIAMIALGVKPLLDRLSLRHIGTEVENTSEIRSESSSSNPFDQNPADVTGGATSTSGLLEVAESGWCVESSGYICYGVGIYNNTSEFAITYPGVTITGRDENGSILFSQDQIVSVAQPGQTLYFGGIAGNGTAPDFVEFAPIEPHDWALSQPTGTEPTFQTSNVSAVPDGFGGVNFTGEASLESGEYESAGMGQIAVTVILRDESGYIVYGAIGFANRPTAERSVSFEVAGGKVPAYSSIDVYVQVW</sequence>
<dbReference type="EMBL" id="PPEL01000001">
    <property type="protein sequence ID" value="PNV66587.1"/>
    <property type="molecule type" value="Genomic_DNA"/>
</dbReference>
<dbReference type="InterPro" id="IPR011009">
    <property type="entry name" value="Kinase-like_dom_sf"/>
</dbReference>
<comment type="caution">
    <text evidence="4">The sequence shown here is derived from an EMBL/GenBank/DDBJ whole genome shotgun (WGS) entry which is preliminary data.</text>
</comment>
<name>A0A2K2U8D5_9ACTN</name>
<gene>
    <name evidence="4" type="ORF">C2L80_00220</name>
</gene>
<evidence type="ECO:0000256" key="1">
    <source>
        <dbReference type="SAM" id="MobiDB-lite"/>
    </source>
</evidence>
<protein>
    <submittedName>
        <fullName evidence="4">Serine/threonine protein kinase</fullName>
    </submittedName>
</protein>
<dbReference type="SUPFAM" id="SSF56112">
    <property type="entry name" value="Protein kinase-like (PK-like)"/>
    <property type="match status" value="1"/>
</dbReference>
<keyword evidence="2" id="KW-0472">Membrane</keyword>
<dbReference type="PROSITE" id="PS00109">
    <property type="entry name" value="PROTEIN_KINASE_TYR"/>
    <property type="match status" value="1"/>
</dbReference>
<organism evidence="4 5">
    <name type="scientific">Rubneribacter badeniensis</name>
    <dbReference type="NCBI Taxonomy" id="2070688"/>
    <lineage>
        <taxon>Bacteria</taxon>
        <taxon>Bacillati</taxon>
        <taxon>Actinomycetota</taxon>
        <taxon>Coriobacteriia</taxon>
        <taxon>Eggerthellales</taxon>
        <taxon>Eggerthellaceae</taxon>
        <taxon>Rubneribacter</taxon>
    </lineage>
</organism>
<dbReference type="Proteomes" id="UP000236488">
    <property type="component" value="Unassembled WGS sequence"/>
</dbReference>
<proteinExistence type="predicted"/>
<keyword evidence="2" id="KW-1133">Transmembrane helix</keyword>
<evidence type="ECO:0000313" key="5">
    <source>
        <dbReference type="Proteomes" id="UP000236488"/>
    </source>
</evidence>
<dbReference type="GO" id="GO:0004674">
    <property type="term" value="F:protein serine/threonine kinase activity"/>
    <property type="evidence" value="ECO:0007669"/>
    <property type="project" value="UniProtKB-KW"/>
</dbReference>
<dbReference type="Gene3D" id="1.10.510.10">
    <property type="entry name" value="Transferase(Phosphotransferase) domain 1"/>
    <property type="match status" value="1"/>
</dbReference>
<dbReference type="InterPro" id="IPR000719">
    <property type="entry name" value="Prot_kinase_dom"/>
</dbReference>
<evidence type="ECO:0000259" key="3">
    <source>
        <dbReference type="PROSITE" id="PS50011"/>
    </source>
</evidence>
<feature type="compositionally biased region" description="Low complexity" evidence="1">
    <location>
        <begin position="264"/>
        <end position="277"/>
    </location>
</feature>
<feature type="region of interest" description="Disordered" evidence="1">
    <location>
        <begin position="264"/>
        <end position="296"/>
    </location>
</feature>
<dbReference type="Pfam" id="PF00069">
    <property type="entry name" value="Pkinase"/>
    <property type="match status" value="1"/>
</dbReference>
<keyword evidence="5" id="KW-1185">Reference proteome</keyword>
<feature type="transmembrane region" description="Helical" evidence="2">
    <location>
        <begin position="305"/>
        <end position="326"/>
    </location>
</feature>
<feature type="domain" description="Protein kinase" evidence="3">
    <location>
        <begin position="24"/>
        <end position="261"/>
    </location>
</feature>
<dbReference type="GO" id="GO:0005524">
    <property type="term" value="F:ATP binding"/>
    <property type="evidence" value="ECO:0007669"/>
    <property type="project" value="InterPro"/>
</dbReference>
<dbReference type="SMART" id="SM00220">
    <property type="entry name" value="S_TKc"/>
    <property type="match status" value="1"/>
</dbReference>
<keyword evidence="2" id="KW-0812">Transmembrane</keyword>
<dbReference type="InterPro" id="IPR008266">
    <property type="entry name" value="Tyr_kinase_AS"/>
</dbReference>
<dbReference type="PANTHER" id="PTHR24347">
    <property type="entry name" value="SERINE/THREONINE-PROTEIN KINASE"/>
    <property type="match status" value="1"/>
</dbReference>
<dbReference type="AlphaFoldDB" id="A0A2K2U8D5"/>
<dbReference type="CDD" id="cd14014">
    <property type="entry name" value="STKc_PknB_like"/>
    <property type="match status" value="1"/>
</dbReference>
<reference evidence="4 5" key="1">
    <citation type="journal article" date="2018" name="Int. J. Syst. Evol. Microbiol.">
        <title>Rubneribacter badeniensis gen. nov., sp. nov. and Enteroscipio rubneri gen. nov., sp. nov., new members of the Eggerthellaceae isolated from human faeces.</title>
        <authorList>
            <person name="Danylec N."/>
            <person name="Gobl A."/>
            <person name="Stoll D.A."/>
            <person name="Hetzer B."/>
            <person name="Kulling S.E."/>
            <person name="Huch M."/>
        </authorList>
    </citation>
    <scope>NUCLEOTIDE SEQUENCE [LARGE SCALE GENOMIC DNA]</scope>
    <source>
        <strain evidence="4 5">ResAG-85</strain>
    </source>
</reference>
<dbReference type="PROSITE" id="PS50011">
    <property type="entry name" value="PROTEIN_KINASE_DOM"/>
    <property type="match status" value="1"/>
</dbReference>
<evidence type="ECO:0000256" key="2">
    <source>
        <dbReference type="SAM" id="Phobius"/>
    </source>
</evidence>
<accession>A0A2K2U8D5</accession>
<keyword evidence="4" id="KW-0418">Kinase</keyword>
<feature type="region of interest" description="Disordered" evidence="1">
    <location>
        <begin position="343"/>
        <end position="369"/>
    </location>
</feature>
<evidence type="ECO:0000313" key="4">
    <source>
        <dbReference type="EMBL" id="PNV66587.1"/>
    </source>
</evidence>
<keyword evidence="4" id="KW-0808">Transferase</keyword>
<keyword evidence="4" id="KW-0723">Serine/threonine-protein kinase</keyword>